<dbReference type="EMBL" id="LPWA01000152">
    <property type="protein sequence ID" value="KUM23893.1"/>
    <property type="molecule type" value="Genomic_DNA"/>
</dbReference>
<dbReference type="GO" id="GO:0004803">
    <property type="term" value="F:transposase activity"/>
    <property type="evidence" value="ECO:0007669"/>
    <property type="project" value="InterPro"/>
</dbReference>
<evidence type="ECO:0000313" key="2">
    <source>
        <dbReference type="Proteomes" id="UP000053176"/>
    </source>
</evidence>
<reference evidence="1 2" key="1">
    <citation type="submission" date="2015-12" db="EMBL/GenBank/DDBJ databases">
        <title>Draft genome sequence of Mesorhizobium sp. UFLA 01-765, a multitolerant efficient symbiont and plant-growth promoting strain isolated from Zn-mining soil using Leucaena leucocephala as a trap plant.</title>
        <authorList>
            <person name="Rangel W.M."/>
            <person name="Thijs S."/>
            <person name="Longatti S.M."/>
            <person name="Moreira F.M."/>
            <person name="Weyens N."/>
            <person name="Vangronsveld J."/>
            <person name="Van Hamme J.D."/>
            <person name="Bottos E.M."/>
            <person name="Rineau F."/>
        </authorList>
    </citation>
    <scope>NUCLEOTIDE SEQUENCE [LARGE SCALE GENOMIC DNA]</scope>
    <source>
        <strain evidence="1 2">UFLA 01-765</strain>
    </source>
</reference>
<dbReference type="InterPro" id="IPR002514">
    <property type="entry name" value="Transposase_8"/>
</dbReference>
<dbReference type="Pfam" id="PF01527">
    <property type="entry name" value="HTH_Tnp_1"/>
    <property type="match status" value="1"/>
</dbReference>
<protein>
    <recommendedName>
        <fullName evidence="3">Transposase</fullName>
    </recommendedName>
</protein>
<dbReference type="SUPFAM" id="SSF48295">
    <property type="entry name" value="TrpR-like"/>
    <property type="match status" value="1"/>
</dbReference>
<comment type="caution">
    <text evidence="1">The sequence shown here is derived from an EMBL/GenBank/DDBJ whole genome shotgun (WGS) entry which is preliminary data.</text>
</comment>
<dbReference type="OrthoDB" id="9800877at2"/>
<accession>A0A101KN69</accession>
<dbReference type="GO" id="GO:0006313">
    <property type="term" value="P:DNA transposition"/>
    <property type="evidence" value="ECO:0007669"/>
    <property type="project" value="InterPro"/>
</dbReference>
<evidence type="ECO:0000313" key="1">
    <source>
        <dbReference type="EMBL" id="KUM23893.1"/>
    </source>
</evidence>
<dbReference type="GO" id="GO:0043565">
    <property type="term" value="F:sequence-specific DNA binding"/>
    <property type="evidence" value="ECO:0007669"/>
    <property type="project" value="InterPro"/>
</dbReference>
<organism evidence="1 2">
    <name type="scientific">Rhizobium loti</name>
    <name type="common">Mesorhizobium loti</name>
    <dbReference type="NCBI Taxonomy" id="381"/>
    <lineage>
        <taxon>Bacteria</taxon>
        <taxon>Pseudomonadati</taxon>
        <taxon>Pseudomonadota</taxon>
        <taxon>Alphaproteobacteria</taxon>
        <taxon>Hyphomicrobiales</taxon>
        <taxon>Phyllobacteriaceae</taxon>
        <taxon>Mesorhizobium</taxon>
    </lineage>
</organism>
<name>A0A101KN69_RHILI</name>
<dbReference type="InterPro" id="IPR010921">
    <property type="entry name" value="Trp_repressor/repl_initiator"/>
</dbReference>
<proteinExistence type="predicted"/>
<sequence length="125" mass="13502">MNDDRNFHVIEAVPERLGVSPARSHRRWSQEAKARLIEASLVAGANVSAIAREAGMAPSQLFGWRRKALKGDTASRRANEGRLGFVEIATTAAQVEIEVGGMIIRAGADIGQDQLVKIIRAVKTA</sequence>
<gene>
    <name evidence="1" type="ORF">AU467_32555</name>
</gene>
<dbReference type="Proteomes" id="UP000053176">
    <property type="component" value="Unassembled WGS sequence"/>
</dbReference>
<dbReference type="AlphaFoldDB" id="A0A101KN69"/>
<evidence type="ECO:0008006" key="3">
    <source>
        <dbReference type="Google" id="ProtNLM"/>
    </source>
</evidence>